<dbReference type="Pfam" id="PF01579">
    <property type="entry name" value="DUF19"/>
    <property type="match status" value="1"/>
</dbReference>
<sequence>MKIEETCEFINYLETENQSCLKGFFKTIYNLPLTGNVSCYGDYPFVDKDLKNREKAYKDGEKCFMGYIQNNCNNTTLQYFNSENYKKFIRSASSDPSEFDCEDPVHGVEMIRCSTASAELDRFKTMSDDIENRLNRTFVTTILRTCRDVVSCGTNRCLFYKSDCERIELSKKCDMIEKEYL</sequence>
<evidence type="ECO:0000313" key="3">
    <source>
        <dbReference type="Proteomes" id="UP000008068"/>
    </source>
</evidence>
<evidence type="ECO:0000259" key="1">
    <source>
        <dbReference type="Pfam" id="PF01579"/>
    </source>
</evidence>
<feature type="domain" description="T20D4.11-like" evidence="1">
    <location>
        <begin position="2"/>
        <end position="90"/>
    </location>
</feature>
<dbReference type="OrthoDB" id="5879364at2759"/>
<dbReference type="InParanoid" id="G0NF11"/>
<dbReference type="InterPro" id="IPR002542">
    <property type="entry name" value="T20D4.11-like_dom"/>
</dbReference>
<dbReference type="AlphaFoldDB" id="G0NF11"/>
<keyword evidence="3" id="KW-1185">Reference proteome</keyword>
<name>G0NF11_CAEBE</name>
<dbReference type="HOGENOM" id="CLU_1442255_0_0_1"/>
<proteinExistence type="predicted"/>
<reference evidence="3" key="1">
    <citation type="submission" date="2011-07" db="EMBL/GenBank/DDBJ databases">
        <authorList>
            <consortium name="Caenorhabditis brenneri Sequencing and Analysis Consortium"/>
            <person name="Wilson R.K."/>
        </authorList>
    </citation>
    <scope>NUCLEOTIDE SEQUENCE [LARGE SCALE GENOMIC DNA]</scope>
    <source>
        <strain evidence="3">PB2801</strain>
    </source>
</reference>
<dbReference type="EMBL" id="GL379874">
    <property type="protein sequence ID" value="EGT59128.1"/>
    <property type="molecule type" value="Genomic_DNA"/>
</dbReference>
<organism evidence="3">
    <name type="scientific">Caenorhabditis brenneri</name>
    <name type="common">Nematode worm</name>
    <dbReference type="NCBI Taxonomy" id="135651"/>
    <lineage>
        <taxon>Eukaryota</taxon>
        <taxon>Metazoa</taxon>
        <taxon>Ecdysozoa</taxon>
        <taxon>Nematoda</taxon>
        <taxon>Chromadorea</taxon>
        <taxon>Rhabditida</taxon>
        <taxon>Rhabditina</taxon>
        <taxon>Rhabditomorpha</taxon>
        <taxon>Rhabditoidea</taxon>
        <taxon>Rhabditidae</taxon>
        <taxon>Peloderinae</taxon>
        <taxon>Caenorhabditis</taxon>
    </lineage>
</organism>
<gene>
    <name evidence="2" type="ORF">CAEBREN_12004</name>
</gene>
<dbReference type="PANTHER" id="PTHR31897:SF2">
    <property type="entry name" value="DUF19 DOMAIN-CONTAINING PROTEIN"/>
    <property type="match status" value="1"/>
</dbReference>
<dbReference type="PANTHER" id="PTHR31897">
    <property type="entry name" value="PROTEIN CBG17011-RELATED"/>
    <property type="match status" value="1"/>
</dbReference>
<dbReference type="Proteomes" id="UP000008068">
    <property type="component" value="Unassembled WGS sequence"/>
</dbReference>
<accession>G0NF11</accession>
<evidence type="ECO:0000313" key="2">
    <source>
        <dbReference type="EMBL" id="EGT59128.1"/>
    </source>
</evidence>
<protein>
    <recommendedName>
        <fullName evidence="1">T20D4.11-like domain-containing protein</fullName>
    </recommendedName>
</protein>